<keyword evidence="2" id="KW-0378">Hydrolase</keyword>
<keyword evidence="7" id="KW-1185">Reference proteome</keyword>
<dbReference type="Pfam" id="PF17921">
    <property type="entry name" value="Integrase_H2C2"/>
    <property type="match status" value="1"/>
</dbReference>
<reference evidence="6 7" key="1">
    <citation type="journal article" date="2014" name="Nature">
        <title>An environmental bacterial taxon with a large and distinct metabolic repertoire.</title>
        <authorList>
            <person name="Wilson M.C."/>
            <person name="Mori T."/>
            <person name="Ruckert C."/>
            <person name="Uria A.R."/>
            <person name="Helf M.J."/>
            <person name="Takada K."/>
            <person name="Gernert C."/>
            <person name="Steffens U.A."/>
            <person name="Heycke N."/>
            <person name="Schmitt S."/>
            <person name="Rinke C."/>
            <person name="Helfrich E.J."/>
            <person name="Brachmann A.O."/>
            <person name="Gurgui C."/>
            <person name="Wakimoto T."/>
            <person name="Kracht M."/>
            <person name="Crusemann M."/>
            <person name="Hentschel U."/>
            <person name="Abe I."/>
            <person name="Matsunaga S."/>
            <person name="Kalinowski J."/>
            <person name="Takeyama H."/>
            <person name="Piel J."/>
        </authorList>
    </citation>
    <scope>NUCLEOTIDE SEQUENCE [LARGE SCALE GENOMIC DNA]</scope>
    <source>
        <strain evidence="7">TSY2</strain>
    </source>
</reference>
<dbReference type="GO" id="GO:0008270">
    <property type="term" value="F:zinc ion binding"/>
    <property type="evidence" value="ECO:0007669"/>
    <property type="project" value="InterPro"/>
</dbReference>
<dbReference type="PROSITE" id="PS50878">
    <property type="entry name" value="RT_POL"/>
    <property type="match status" value="1"/>
</dbReference>
<name>W4LK01_9BACT</name>
<evidence type="ECO:0000256" key="1">
    <source>
        <dbReference type="ARBA" id="ARBA00022670"/>
    </source>
</evidence>
<evidence type="ECO:0000313" key="7">
    <source>
        <dbReference type="Proteomes" id="UP000019140"/>
    </source>
</evidence>
<feature type="compositionally biased region" description="Basic and acidic residues" evidence="4">
    <location>
        <begin position="178"/>
        <end position="190"/>
    </location>
</feature>
<dbReference type="Pfam" id="PF00078">
    <property type="entry name" value="RVT_1"/>
    <property type="match status" value="1"/>
</dbReference>
<dbReference type="GO" id="GO:0003677">
    <property type="term" value="F:DNA binding"/>
    <property type="evidence" value="ECO:0007669"/>
    <property type="project" value="UniProtKB-KW"/>
</dbReference>
<evidence type="ECO:0000313" key="6">
    <source>
        <dbReference type="EMBL" id="ETW98423.1"/>
    </source>
</evidence>
<comment type="caution">
    <text evidence="6">The sequence shown here is derived from an EMBL/GenBank/DDBJ whole genome shotgun (WGS) entry which is preliminary data.</text>
</comment>
<dbReference type="AlphaFoldDB" id="W4LK01"/>
<dbReference type="Gene3D" id="1.10.340.70">
    <property type="match status" value="1"/>
</dbReference>
<feature type="compositionally biased region" description="Polar residues" evidence="4">
    <location>
        <begin position="165"/>
        <end position="174"/>
    </location>
</feature>
<dbReference type="FunFam" id="3.30.70.270:FF:000023">
    <property type="entry name" value="Pol"/>
    <property type="match status" value="1"/>
</dbReference>
<dbReference type="InterPro" id="IPR000477">
    <property type="entry name" value="RT_dom"/>
</dbReference>
<gene>
    <name evidence="6" type="ORF">ETSY2_42830</name>
</gene>
<dbReference type="HOGENOM" id="CLU_000384_9_9_7"/>
<dbReference type="SUPFAM" id="SSF56672">
    <property type="entry name" value="DNA/RNA polymerases"/>
    <property type="match status" value="1"/>
</dbReference>
<dbReference type="InterPro" id="IPR036875">
    <property type="entry name" value="Znf_CCHC_sf"/>
</dbReference>
<dbReference type="Proteomes" id="UP000019140">
    <property type="component" value="Unassembled WGS sequence"/>
</dbReference>
<dbReference type="FunFam" id="1.10.340.70:FF:000003">
    <property type="entry name" value="Protein CBG25708"/>
    <property type="match status" value="1"/>
</dbReference>
<keyword evidence="2" id="KW-0064">Aspartyl protease</keyword>
<dbReference type="FunFam" id="3.10.20.370:FF:000001">
    <property type="entry name" value="Retrovirus-related Pol polyprotein from transposon 17.6-like protein"/>
    <property type="match status" value="1"/>
</dbReference>
<dbReference type="GO" id="GO:0006508">
    <property type="term" value="P:proteolysis"/>
    <property type="evidence" value="ECO:0007669"/>
    <property type="project" value="UniProtKB-KW"/>
</dbReference>
<protein>
    <recommendedName>
        <fullName evidence="5">Reverse transcriptase domain-containing protein</fullName>
    </recommendedName>
</protein>
<dbReference type="PANTHER" id="PTHR37984">
    <property type="entry name" value="PROTEIN CBG26694"/>
    <property type="match status" value="1"/>
</dbReference>
<dbReference type="SUPFAM" id="SSF50630">
    <property type="entry name" value="Acid proteases"/>
    <property type="match status" value="1"/>
</dbReference>
<dbReference type="PANTHER" id="PTHR37984:SF9">
    <property type="entry name" value="INTEGRASE CATALYTIC DOMAIN-CONTAINING PROTEIN"/>
    <property type="match status" value="1"/>
</dbReference>
<accession>W4LK01</accession>
<dbReference type="CDD" id="cd01647">
    <property type="entry name" value="RT_LTR"/>
    <property type="match status" value="1"/>
</dbReference>
<dbReference type="InterPro" id="IPR001878">
    <property type="entry name" value="Znf_CCHC"/>
</dbReference>
<dbReference type="InterPro" id="IPR043128">
    <property type="entry name" value="Rev_trsase/Diguanyl_cyclase"/>
</dbReference>
<evidence type="ECO:0000256" key="4">
    <source>
        <dbReference type="SAM" id="MobiDB-lite"/>
    </source>
</evidence>
<dbReference type="InterPro" id="IPR041588">
    <property type="entry name" value="Integrase_H2C2"/>
</dbReference>
<dbReference type="InterPro" id="IPR041577">
    <property type="entry name" value="RT_RNaseH_2"/>
</dbReference>
<dbReference type="InterPro" id="IPR043502">
    <property type="entry name" value="DNA/RNA_pol_sf"/>
</dbReference>
<dbReference type="Gene3D" id="3.30.70.270">
    <property type="match status" value="2"/>
</dbReference>
<dbReference type="Gene3D" id="4.10.60.10">
    <property type="entry name" value="Zinc finger, CCHC-type"/>
    <property type="match status" value="1"/>
</dbReference>
<proteinExistence type="predicted"/>
<feature type="domain" description="Reverse transcriptase" evidence="5">
    <location>
        <begin position="404"/>
        <end position="581"/>
    </location>
</feature>
<dbReference type="GO" id="GO:0004190">
    <property type="term" value="F:aspartic-type endopeptidase activity"/>
    <property type="evidence" value="ECO:0007669"/>
    <property type="project" value="UniProtKB-KW"/>
</dbReference>
<dbReference type="EMBL" id="AZHX01001948">
    <property type="protein sequence ID" value="ETW98423.1"/>
    <property type="molecule type" value="Genomic_DNA"/>
</dbReference>
<organism evidence="6 7">
    <name type="scientific">Candidatus Entotheonella gemina</name>
    <dbReference type="NCBI Taxonomy" id="1429439"/>
    <lineage>
        <taxon>Bacteria</taxon>
        <taxon>Pseudomonadati</taxon>
        <taxon>Nitrospinota/Tectimicrobiota group</taxon>
        <taxon>Candidatus Tectimicrobiota</taxon>
        <taxon>Candidatus Entotheonellia</taxon>
        <taxon>Candidatus Entotheonellales</taxon>
        <taxon>Candidatus Entotheonellaceae</taxon>
        <taxon>Candidatus Entotheonella</taxon>
    </lineage>
</organism>
<evidence type="ECO:0000256" key="3">
    <source>
        <dbReference type="ARBA" id="ARBA00023125"/>
    </source>
</evidence>
<dbReference type="SUPFAM" id="SSF57756">
    <property type="entry name" value="Retrovirus zinc finger-like domains"/>
    <property type="match status" value="1"/>
</dbReference>
<dbReference type="SMART" id="SM00343">
    <property type="entry name" value="ZnF_C2HC"/>
    <property type="match status" value="2"/>
</dbReference>
<dbReference type="InterPro" id="IPR050951">
    <property type="entry name" value="Retrovirus_Pol_polyprotein"/>
</dbReference>
<dbReference type="Pfam" id="PF17919">
    <property type="entry name" value="RT_RNaseH_2"/>
    <property type="match status" value="1"/>
</dbReference>
<feature type="region of interest" description="Disordered" evidence="4">
    <location>
        <begin position="120"/>
        <end position="190"/>
    </location>
</feature>
<dbReference type="Pfam" id="PF13650">
    <property type="entry name" value="Asp_protease_2"/>
    <property type="match status" value="1"/>
</dbReference>
<keyword evidence="1" id="KW-0645">Protease</keyword>
<evidence type="ECO:0000259" key="5">
    <source>
        <dbReference type="PROSITE" id="PS50878"/>
    </source>
</evidence>
<feature type="compositionally biased region" description="Basic and acidic residues" evidence="4">
    <location>
        <begin position="120"/>
        <end position="145"/>
    </location>
</feature>
<evidence type="ECO:0000256" key="2">
    <source>
        <dbReference type="ARBA" id="ARBA00022750"/>
    </source>
</evidence>
<dbReference type="CDD" id="cd09274">
    <property type="entry name" value="RNase_HI_RT_Ty3"/>
    <property type="match status" value="1"/>
</dbReference>
<sequence length="946" mass="106487">MSTLLYCLGEQAEAVLTSTNATADERKDYATVLAKFDGFFKVRKNVIFERARFNRRTQREGESAEDYIVALYDLADNCDYGELQSEMIRDRLVVGIRDTALSERLQLDAELTLEKAKKAVRQREAVHEQQRELDGADPRKLESLHTNRGNRRRQRGRNSGYTGKPKNNSSTPSLCTRCGKDAHPRDKCPAKDAECHKCKKKGHYGAVCRTKKIAAVEETNLPCVDAFLDNLTPDGQEVAWLTRIQLNNELTLFKLDTGAQVTAINTETHQRLGQPTLHTPDKQLYGPAGQPLKVIGQFKGTFTHNHRKSNQPVYVVDKLKTNLLGLPTIMALNLAARIETTTKEERSDIFKQFPKVFQGLGTLGDDFTIKLKPGATPHALYTPRRVPLPLLPKVEEELKRMESMGVISRVDEPTPWCAGMVVVPKRNGKVRICVDLKPLNESVLREVHPLPRVDETLARLTGATVFSKLDANSGFWQVPLAKSSRLLTTFITPTGRYHFNKLPFGISNAPELFQKRMSAILCDLEGVVCQMDDILVFGKDQAEHNGRLTAVLKQIQSAGVTLNPEKCEFSCRKLSFLGHIINETGVQADPDKTSAIREMKPPTNVPELRRFMGMVNQLGKFSSHLAEITQPLRELLSKKNSWLWGPKQAQAFRQVKEELSKPTILVLYDPTAESKVSADASSYGLGAVLLQKCNSEWKPVAFASRSMSETERRYAQVEKEALAITWACDKFSMYILGKHFQIETDHKPLIPLLGSKQLDNLPPRILRFRLRLARFDYSISHVPGKHMYTADTLSRAPTSEQSDPAVEELAELAMEACVTHLPASPHTLQQYREAQNSDPLCSLAMKYCRIGWPGRTKVDDALRPYWEVQGELTLQDNLLLCGTRIVVPASMQKETLEKLHAGHQGIERCRQRARISVWWPGVSSQIENMVSKCPQCVKERPPERNP</sequence>
<dbReference type="Gene3D" id="3.10.10.10">
    <property type="entry name" value="HIV Type 1 Reverse Transcriptase, subunit A, domain 1"/>
    <property type="match status" value="1"/>
</dbReference>
<keyword evidence="3" id="KW-0238">DNA-binding</keyword>
<dbReference type="InterPro" id="IPR021109">
    <property type="entry name" value="Peptidase_aspartic_dom_sf"/>
</dbReference>